<dbReference type="EMBL" id="FOEC01000001">
    <property type="protein sequence ID" value="SEO41450.1"/>
    <property type="molecule type" value="Genomic_DNA"/>
</dbReference>
<keyword evidence="1" id="KW-0456">Lyase</keyword>
<feature type="domain" description="AB hydrolase-1" evidence="2">
    <location>
        <begin position="5"/>
        <end position="239"/>
    </location>
</feature>
<dbReference type="OrthoDB" id="63519at2"/>
<dbReference type="RefSeq" id="WP_066664619.1">
    <property type="nucleotide sequence ID" value="NZ_CP011402.1"/>
</dbReference>
<dbReference type="Gene3D" id="3.40.50.1820">
    <property type="entry name" value="alpha/beta hydrolase"/>
    <property type="match status" value="1"/>
</dbReference>
<accession>A0A1H8PHP3</accession>
<protein>
    <submittedName>
        <fullName evidence="3">2-succinyl-6-hydroxy-2,4-cyclohexadiene-1-carboxylate synthase</fullName>
    </submittedName>
</protein>
<evidence type="ECO:0000313" key="4">
    <source>
        <dbReference type="Proteomes" id="UP000182975"/>
    </source>
</evidence>
<gene>
    <name evidence="3" type="ORF">SAMN02910314_00176</name>
</gene>
<dbReference type="AlphaFoldDB" id="A0A1H8PHP3"/>
<dbReference type="PANTHER" id="PTHR42916">
    <property type="entry name" value="2-SUCCINYL-5-ENOLPYRUVYL-6-HYDROXY-3-CYCLOHEXENE-1-CARBOXYLATE SYNTHASE"/>
    <property type="match status" value="1"/>
</dbReference>
<dbReference type="SUPFAM" id="SSF53474">
    <property type="entry name" value="alpha/beta-Hydrolases"/>
    <property type="match status" value="1"/>
</dbReference>
<sequence>MPLPIILLHGFMQDARTWNSVVDAVPGGNAHAINYVLGSQGYSLPQLAESVHRSVMQICQENACDKVVLVGYSMGGRVAVEYARAFPQTLAALVLESAGLGCVDEAERAWFAERNNAWAQRMEQAESIQEVVDWWEKLPLFATQLEQPEEVQRTQRAMRLACDARALAGQLRDGGVQTMALQADTVRMLASLPVPVRFLAGERDERYSRIADACQTAGIAVTRFDCGHNVHMERPSEFACVLNEARGME</sequence>
<organism evidence="3 4">
    <name type="scientific">Denitrobacterium detoxificans</name>
    <dbReference type="NCBI Taxonomy" id="79604"/>
    <lineage>
        <taxon>Bacteria</taxon>
        <taxon>Bacillati</taxon>
        <taxon>Actinomycetota</taxon>
        <taxon>Coriobacteriia</taxon>
        <taxon>Eggerthellales</taxon>
        <taxon>Eggerthellaceae</taxon>
        <taxon>Denitrobacterium</taxon>
    </lineage>
</organism>
<dbReference type="InterPro" id="IPR000073">
    <property type="entry name" value="AB_hydrolase_1"/>
</dbReference>
<dbReference type="GO" id="GO:0016829">
    <property type="term" value="F:lyase activity"/>
    <property type="evidence" value="ECO:0007669"/>
    <property type="project" value="UniProtKB-KW"/>
</dbReference>
<dbReference type="Proteomes" id="UP000182975">
    <property type="component" value="Unassembled WGS sequence"/>
</dbReference>
<evidence type="ECO:0000313" key="3">
    <source>
        <dbReference type="EMBL" id="SEO41450.1"/>
    </source>
</evidence>
<dbReference type="PANTHER" id="PTHR42916:SF1">
    <property type="entry name" value="PROTEIN PHYLLO, CHLOROPLASTIC"/>
    <property type="match status" value="1"/>
</dbReference>
<proteinExistence type="predicted"/>
<evidence type="ECO:0000259" key="2">
    <source>
        <dbReference type="Pfam" id="PF12697"/>
    </source>
</evidence>
<reference evidence="4" key="1">
    <citation type="submission" date="2016-10" db="EMBL/GenBank/DDBJ databases">
        <authorList>
            <person name="Varghese N."/>
        </authorList>
    </citation>
    <scope>NUCLEOTIDE SEQUENCE [LARGE SCALE GENOMIC DNA]</scope>
    <source>
        <strain evidence="4">DSM 21843</strain>
    </source>
</reference>
<name>A0A1H8PHP3_9ACTN</name>
<dbReference type="InterPro" id="IPR029058">
    <property type="entry name" value="AB_hydrolase_fold"/>
</dbReference>
<keyword evidence="4" id="KW-1185">Reference proteome</keyword>
<dbReference type="Pfam" id="PF12697">
    <property type="entry name" value="Abhydrolase_6"/>
    <property type="match status" value="1"/>
</dbReference>
<evidence type="ECO:0000256" key="1">
    <source>
        <dbReference type="ARBA" id="ARBA00023239"/>
    </source>
</evidence>